<dbReference type="AlphaFoldDB" id="B2UK61"/>
<feature type="modified residue" description="4-aspartylphosphate" evidence="10">
    <location>
        <position position="900"/>
    </location>
</feature>
<keyword evidence="2" id="KW-0813">Transport</keyword>
<evidence type="ECO:0000256" key="9">
    <source>
        <dbReference type="ARBA" id="ARBA00023136"/>
    </source>
</evidence>
<feature type="region of interest" description="Disordered" evidence="11">
    <location>
        <begin position="715"/>
        <end position="766"/>
    </location>
</feature>
<dbReference type="SUPFAM" id="SSF52540">
    <property type="entry name" value="P-loop containing nucleoside triphosphate hydrolases"/>
    <property type="match status" value="1"/>
</dbReference>
<keyword evidence="5 12" id="KW-0812">Transmembrane</keyword>
<feature type="transmembrane region" description="Helical" evidence="12">
    <location>
        <begin position="186"/>
        <end position="206"/>
    </location>
</feature>
<sequence length="991" mass="107285">MARPSGDPRLVTSASPPPPSTQDASLQQRMLIALWRAIWRYRKRVMAAVALLVLAKLCAVGVPIVLKWIVDGFGEAARARVFPAFLLLAYAVLRFGGTLFGELRDMVFSRVSQPTVAAFMAQAFEHLHQLGPRFHASRQTGGLIRDVERGTTGIEFLLGVALFTILPTMVEIGSVLVIMMSRYSGWYLVTIGLTFGAYCTATVLLTRRRVRLQRQMNEFDSMAGSRLLDSMLNHEAVKVYTAERFEARRYRDILRQRIETAVANQRALSLLHVSQSGVIAGGVATVMLLAGQDVSRGVLSVGDLVLINAYIIQVCLPLNALGFMFREAKDAAINAERLFHLLEQRPDVMDLPNGAPLRVTQGDVQFDHVAFGYEAARPILHDLSLHIPAGHTVAVVGGSGSGKSTLARLLLRFYDPWAGRVSIDGQDLRVVTQDSVRRAIGIVPQDTILFNDTIAYNIAYGREGATLAEVMEAARAAYVHDFIAALPEGYQTMVGERGLKLSGGEKQRIAIARALLKNPSILIFDEATSALDTRSERAIQRELDRLSAHRTTLVIAHRLSTVVDAHEIVVLEQGRIVERGRHTDLLAADGVYAQLWTLQRQQSDLEQAQHRLAQQPISLVALVVSVLDGLREAIDARRITVYSVIRSETPSITGDPSRLQGIVADVLSHAVLASHPGSRIEIVLERVEGMAQLRVTDTIAIPAAADAAIPRAVRPPAEPAPEAVRSAVGPASSASSPGPFDVLDPVEPLTPLPQGPGPGPFDAAADEDTVSAPAATLDPLWIRSVVEQHGGRFAVVPLPHGDGTTYVMDFPIRAVAPLPSGPSGVETMPAPRQQTALPPSDALAGVHVLIVDDQEDAREMLQLLLEAYGATVTAYAAAKPALAALRAARGNSWPDVLVSDIALGDDEDGYALLRAVRLLETERDMPLDARLPAVALSGYDRPEDRTRALLAGFQMHLAKPTERGELVTAILSVIRARHAPARPSHASMPSH</sequence>
<dbReference type="SMART" id="SM00382">
    <property type="entry name" value="AAA"/>
    <property type="match status" value="1"/>
</dbReference>
<keyword evidence="4" id="KW-0997">Cell inner membrane</keyword>
<dbReference type="Pfam" id="PF00072">
    <property type="entry name" value="Response_reg"/>
    <property type="match status" value="1"/>
</dbReference>
<evidence type="ECO:0000256" key="5">
    <source>
        <dbReference type="ARBA" id="ARBA00022692"/>
    </source>
</evidence>
<dbReference type="InterPro" id="IPR003439">
    <property type="entry name" value="ABC_transporter-like_ATP-bd"/>
</dbReference>
<organism evidence="16">
    <name type="scientific">Ralstonia pickettii (strain 12J)</name>
    <dbReference type="NCBI Taxonomy" id="402626"/>
    <lineage>
        <taxon>Bacteria</taxon>
        <taxon>Pseudomonadati</taxon>
        <taxon>Pseudomonadota</taxon>
        <taxon>Betaproteobacteria</taxon>
        <taxon>Burkholderiales</taxon>
        <taxon>Burkholderiaceae</taxon>
        <taxon>Ralstonia</taxon>
    </lineage>
</organism>
<dbReference type="GO" id="GO:0005524">
    <property type="term" value="F:ATP binding"/>
    <property type="evidence" value="ECO:0007669"/>
    <property type="project" value="UniProtKB-KW"/>
</dbReference>
<evidence type="ECO:0000256" key="6">
    <source>
        <dbReference type="ARBA" id="ARBA00022741"/>
    </source>
</evidence>
<dbReference type="Pfam" id="PF00005">
    <property type="entry name" value="ABC_tran"/>
    <property type="match status" value="1"/>
</dbReference>
<dbReference type="InterPro" id="IPR036890">
    <property type="entry name" value="HATPase_C_sf"/>
</dbReference>
<dbReference type="Gene3D" id="3.40.50.300">
    <property type="entry name" value="P-loop containing nucleotide triphosphate hydrolases"/>
    <property type="match status" value="1"/>
</dbReference>
<dbReference type="eggNOG" id="COG5265">
    <property type="taxonomic scope" value="Bacteria"/>
</dbReference>
<feature type="transmembrane region" description="Helical" evidence="12">
    <location>
        <begin position="45"/>
        <end position="69"/>
    </location>
</feature>
<dbReference type="InterPro" id="IPR036640">
    <property type="entry name" value="ABC1_TM_sf"/>
</dbReference>
<evidence type="ECO:0000256" key="10">
    <source>
        <dbReference type="PROSITE-ProRule" id="PRU00169"/>
    </source>
</evidence>
<dbReference type="InterPro" id="IPR027417">
    <property type="entry name" value="P-loop_NTPase"/>
</dbReference>
<feature type="transmembrane region" description="Helical" evidence="12">
    <location>
        <begin position="156"/>
        <end position="180"/>
    </location>
</feature>
<proteinExistence type="predicted"/>
<feature type="domain" description="ABC transporter" evidence="14">
    <location>
        <begin position="364"/>
        <end position="598"/>
    </location>
</feature>
<evidence type="ECO:0000256" key="11">
    <source>
        <dbReference type="SAM" id="MobiDB-lite"/>
    </source>
</evidence>
<keyword evidence="8 12" id="KW-1133">Transmembrane helix</keyword>
<reference evidence="16" key="1">
    <citation type="submission" date="2008-05" db="EMBL/GenBank/DDBJ databases">
        <title>Complete sequence of chromosome2 of Ralstonia pickettii 12J.</title>
        <authorList>
            <consortium name="US DOE Joint Genome Institute"/>
            <person name="Lucas S."/>
            <person name="Copeland A."/>
            <person name="Lapidus A."/>
            <person name="Glavina del Rio T."/>
            <person name="Dalin E."/>
            <person name="Tice H."/>
            <person name="Bruce D."/>
            <person name="Goodwin L."/>
            <person name="Pitluck S."/>
            <person name="Meincke L."/>
            <person name="Brettin T."/>
            <person name="Detter J.C."/>
            <person name="Han C."/>
            <person name="Kuske C.R."/>
            <person name="Schmutz J."/>
            <person name="Larimer F."/>
            <person name="Land M."/>
            <person name="Hauser L."/>
            <person name="Kyrpides N."/>
            <person name="Mikhailova N."/>
            <person name="Marsh T."/>
            <person name="Richardson P."/>
        </authorList>
    </citation>
    <scope>NUCLEOTIDE SEQUENCE</scope>
    <source>
        <strain evidence="16">12J</strain>
    </source>
</reference>
<dbReference type="CDD" id="cd18582">
    <property type="entry name" value="ABC_6TM_ATM1_ABCB7"/>
    <property type="match status" value="1"/>
</dbReference>
<dbReference type="InterPro" id="IPR001789">
    <property type="entry name" value="Sig_transdc_resp-reg_receiver"/>
</dbReference>
<evidence type="ECO:0000259" key="14">
    <source>
        <dbReference type="PROSITE" id="PS50893"/>
    </source>
</evidence>
<evidence type="ECO:0000256" key="7">
    <source>
        <dbReference type="ARBA" id="ARBA00022840"/>
    </source>
</evidence>
<dbReference type="InterPro" id="IPR017871">
    <property type="entry name" value="ABC_transporter-like_CS"/>
</dbReference>
<evidence type="ECO:0000256" key="3">
    <source>
        <dbReference type="ARBA" id="ARBA00022475"/>
    </source>
</evidence>
<dbReference type="GO" id="GO:0000160">
    <property type="term" value="P:phosphorelay signal transduction system"/>
    <property type="evidence" value="ECO:0007669"/>
    <property type="project" value="InterPro"/>
</dbReference>
<feature type="domain" description="ABC transmembrane type-1" evidence="15">
    <location>
        <begin position="47"/>
        <end position="330"/>
    </location>
</feature>
<dbReference type="PROSITE" id="PS00211">
    <property type="entry name" value="ABC_TRANSPORTER_1"/>
    <property type="match status" value="1"/>
</dbReference>
<name>B2UK61_RALPJ</name>
<keyword evidence="10" id="KW-0597">Phosphoprotein</keyword>
<evidence type="ECO:0000259" key="13">
    <source>
        <dbReference type="PROSITE" id="PS50110"/>
    </source>
</evidence>
<dbReference type="Pfam" id="PF00664">
    <property type="entry name" value="ABC_membrane"/>
    <property type="match status" value="1"/>
</dbReference>
<dbReference type="SUPFAM" id="SSF52172">
    <property type="entry name" value="CheY-like"/>
    <property type="match status" value="1"/>
</dbReference>
<protein>
    <submittedName>
        <fullName evidence="16">Response regulator receiver protein</fullName>
    </submittedName>
</protein>
<dbReference type="SUPFAM" id="SSF55874">
    <property type="entry name" value="ATPase domain of HSP90 chaperone/DNA topoisomerase II/histidine kinase"/>
    <property type="match status" value="1"/>
</dbReference>
<dbReference type="Gene3D" id="3.30.565.10">
    <property type="entry name" value="Histidine kinase-like ATPase, C-terminal domain"/>
    <property type="match status" value="1"/>
</dbReference>
<keyword evidence="7" id="KW-0067">ATP-binding</keyword>
<dbReference type="GO" id="GO:0005886">
    <property type="term" value="C:plasma membrane"/>
    <property type="evidence" value="ECO:0007669"/>
    <property type="project" value="UniProtKB-SubCell"/>
</dbReference>
<dbReference type="PANTHER" id="PTHR24221:SF654">
    <property type="entry name" value="ATP-BINDING CASSETTE SUB-FAMILY B MEMBER 6"/>
    <property type="match status" value="1"/>
</dbReference>
<feature type="region of interest" description="Disordered" evidence="11">
    <location>
        <begin position="1"/>
        <end position="24"/>
    </location>
</feature>
<evidence type="ECO:0000256" key="12">
    <source>
        <dbReference type="SAM" id="Phobius"/>
    </source>
</evidence>
<evidence type="ECO:0000313" key="16">
    <source>
        <dbReference type="EMBL" id="ACD29962.1"/>
    </source>
</evidence>
<keyword evidence="9 12" id="KW-0472">Membrane</keyword>
<dbReference type="Gene3D" id="3.40.50.2300">
    <property type="match status" value="1"/>
</dbReference>
<dbReference type="InterPro" id="IPR003593">
    <property type="entry name" value="AAA+_ATPase"/>
</dbReference>
<feature type="domain" description="Response regulatory" evidence="13">
    <location>
        <begin position="847"/>
        <end position="974"/>
    </location>
</feature>
<dbReference type="HOGENOM" id="CLU_000604_31_0_4"/>
<dbReference type="SUPFAM" id="SSF90123">
    <property type="entry name" value="ABC transporter transmembrane region"/>
    <property type="match status" value="1"/>
</dbReference>
<dbReference type="GO" id="GO:0140359">
    <property type="term" value="F:ABC-type transporter activity"/>
    <property type="evidence" value="ECO:0007669"/>
    <property type="project" value="InterPro"/>
</dbReference>
<keyword evidence="3" id="KW-1003">Cell membrane</keyword>
<evidence type="ECO:0000256" key="4">
    <source>
        <dbReference type="ARBA" id="ARBA00022519"/>
    </source>
</evidence>
<accession>B2UK61</accession>
<dbReference type="Gene3D" id="1.20.1560.10">
    <property type="entry name" value="ABC transporter type 1, transmembrane domain"/>
    <property type="match status" value="1"/>
</dbReference>
<evidence type="ECO:0000256" key="8">
    <source>
        <dbReference type="ARBA" id="ARBA00022989"/>
    </source>
</evidence>
<dbReference type="STRING" id="402626.Rpic_4878"/>
<comment type="subcellular location">
    <subcellularLocation>
        <location evidence="1">Cell membrane</location>
        <topology evidence="1">Multi-pass membrane protein</topology>
    </subcellularLocation>
</comment>
<feature type="compositionally biased region" description="Low complexity" evidence="11">
    <location>
        <begin position="715"/>
        <end position="739"/>
    </location>
</feature>
<dbReference type="SMART" id="SM00448">
    <property type="entry name" value="REC"/>
    <property type="match status" value="1"/>
</dbReference>
<dbReference type="EMBL" id="CP001069">
    <property type="protein sequence ID" value="ACD29962.1"/>
    <property type="molecule type" value="Genomic_DNA"/>
</dbReference>
<dbReference type="PROSITE" id="PS50929">
    <property type="entry name" value="ABC_TM1F"/>
    <property type="match status" value="1"/>
</dbReference>
<dbReference type="InterPro" id="IPR011006">
    <property type="entry name" value="CheY-like_superfamily"/>
</dbReference>
<dbReference type="GO" id="GO:0016887">
    <property type="term" value="F:ATP hydrolysis activity"/>
    <property type="evidence" value="ECO:0007669"/>
    <property type="project" value="InterPro"/>
</dbReference>
<feature type="transmembrane region" description="Helical" evidence="12">
    <location>
        <begin position="267"/>
        <end position="292"/>
    </location>
</feature>
<evidence type="ECO:0000256" key="1">
    <source>
        <dbReference type="ARBA" id="ARBA00004651"/>
    </source>
</evidence>
<feature type="transmembrane region" description="Helical" evidence="12">
    <location>
        <begin position="81"/>
        <end position="100"/>
    </location>
</feature>
<evidence type="ECO:0000259" key="15">
    <source>
        <dbReference type="PROSITE" id="PS50929"/>
    </source>
</evidence>
<dbReference type="InterPro" id="IPR011527">
    <property type="entry name" value="ABC1_TM_dom"/>
</dbReference>
<dbReference type="PANTHER" id="PTHR24221">
    <property type="entry name" value="ATP-BINDING CASSETTE SUB-FAMILY B"/>
    <property type="match status" value="1"/>
</dbReference>
<dbReference type="PROSITE" id="PS50110">
    <property type="entry name" value="RESPONSE_REGULATORY"/>
    <property type="match status" value="1"/>
</dbReference>
<feature type="compositionally biased region" description="Pro residues" evidence="11">
    <location>
        <begin position="748"/>
        <end position="759"/>
    </location>
</feature>
<dbReference type="KEGG" id="rpi:Rpic_4878"/>
<keyword evidence="6" id="KW-0547">Nucleotide-binding</keyword>
<gene>
    <name evidence="16" type="ordered locus">Rpic_4878</name>
</gene>
<dbReference type="PROSITE" id="PS50893">
    <property type="entry name" value="ABC_TRANSPORTER_2"/>
    <property type="match status" value="1"/>
</dbReference>
<dbReference type="InterPro" id="IPR039421">
    <property type="entry name" value="Type_1_exporter"/>
</dbReference>
<dbReference type="FunFam" id="3.40.50.300:FF:000186">
    <property type="entry name" value="ATP-binding cassette sub-family B member 7, mitochondrial"/>
    <property type="match status" value="1"/>
</dbReference>
<evidence type="ECO:0000256" key="2">
    <source>
        <dbReference type="ARBA" id="ARBA00022448"/>
    </source>
</evidence>